<keyword evidence="3" id="KW-1185">Reference proteome</keyword>
<feature type="chain" id="PRO_5038422557" evidence="1">
    <location>
        <begin position="25"/>
        <end position="123"/>
    </location>
</feature>
<evidence type="ECO:0000256" key="1">
    <source>
        <dbReference type="SAM" id="SignalP"/>
    </source>
</evidence>
<feature type="signal peptide" evidence="1">
    <location>
        <begin position="1"/>
        <end position="24"/>
    </location>
</feature>
<protein>
    <submittedName>
        <fullName evidence="2">Uncharacterized protein</fullName>
    </submittedName>
</protein>
<comment type="caution">
    <text evidence="2">The sequence shown here is derived from an EMBL/GenBank/DDBJ whole genome shotgun (WGS) entry which is preliminary data.</text>
</comment>
<reference evidence="2 3" key="1">
    <citation type="submission" date="2019-01" db="EMBL/GenBank/DDBJ databases">
        <authorList>
            <person name="Li J."/>
        </authorList>
    </citation>
    <scope>NUCLEOTIDE SEQUENCE [LARGE SCALE GENOMIC DNA]</scope>
    <source>
        <strain evidence="2 3">CGMCC 4.7180</strain>
    </source>
</reference>
<accession>A0A4Q2J4M8</accession>
<sequence>MIRGAVRLAAVVAAGGLAAGALLAASTAPLPEVAARPPSTVVQPAESRQLRVCPGPLLSLADDAASAATARSVGAPAISIVAEPESAPIEQAPLDAPDNAAAAADGGPVAISTEPGAVLAGML</sequence>
<dbReference type="Proteomes" id="UP000292881">
    <property type="component" value="Unassembled WGS sequence"/>
</dbReference>
<gene>
    <name evidence="2" type="ORF">ESO86_17365</name>
</gene>
<dbReference type="EMBL" id="SDPL01000643">
    <property type="protein sequence ID" value="RXZ40131.1"/>
    <property type="molecule type" value="Genomic_DNA"/>
</dbReference>
<dbReference type="AlphaFoldDB" id="A0A4Q2J4M8"/>
<evidence type="ECO:0000313" key="2">
    <source>
        <dbReference type="EMBL" id="RXZ40131.1"/>
    </source>
</evidence>
<name>A0A4Q2J4M8_9MICO</name>
<feature type="non-terminal residue" evidence="2">
    <location>
        <position position="123"/>
    </location>
</feature>
<keyword evidence="1" id="KW-0732">Signal</keyword>
<evidence type="ECO:0000313" key="3">
    <source>
        <dbReference type="Proteomes" id="UP000292881"/>
    </source>
</evidence>
<organism evidence="2 3">
    <name type="scientific">Agromyces binzhouensis</name>
    <dbReference type="NCBI Taxonomy" id="1817495"/>
    <lineage>
        <taxon>Bacteria</taxon>
        <taxon>Bacillati</taxon>
        <taxon>Actinomycetota</taxon>
        <taxon>Actinomycetes</taxon>
        <taxon>Micrococcales</taxon>
        <taxon>Microbacteriaceae</taxon>
        <taxon>Agromyces</taxon>
    </lineage>
</organism>
<proteinExistence type="predicted"/>